<dbReference type="OrthoDB" id="1665841at2"/>
<dbReference type="RefSeq" id="WP_138473789.1">
    <property type="nucleotide sequence ID" value="NZ_VBTH01000002.1"/>
</dbReference>
<dbReference type="EMBL" id="VBTH01000002">
    <property type="protein sequence ID" value="TLQ05445.1"/>
    <property type="molecule type" value="Genomic_DNA"/>
</dbReference>
<name>A0A5R9BY63_9LACO</name>
<comment type="caution">
    <text evidence="1">The sequence shown here is derived from an EMBL/GenBank/DDBJ whole genome shotgun (WGS) entry which is preliminary data.</text>
</comment>
<dbReference type="InterPro" id="IPR041242">
    <property type="entry name" value="HNHc_6"/>
</dbReference>
<proteinExistence type="predicted"/>
<dbReference type="Pfam" id="PF16784">
    <property type="entry name" value="HNHc_6"/>
    <property type="match status" value="1"/>
</dbReference>
<evidence type="ECO:0000313" key="2">
    <source>
        <dbReference type="Proteomes" id="UP000305541"/>
    </source>
</evidence>
<evidence type="ECO:0000313" key="1">
    <source>
        <dbReference type="EMBL" id="TLQ05445.1"/>
    </source>
</evidence>
<sequence length="227" mass="26705">MFKLFGYFKKFAGSGLFFLPKFKLTEQEQRLLSKYEGGMMEIRITDPRQISAEQRAKIYAMFSDIDEAVGNYLPELTKVQLKRQFCTDTLNEWFSLSDCSLELAKEFIDWLIEFCLAWNIPWATRTMDMIQGDYLLSYYGLKYRQCCICRKPAQIAHVHAVGSGRDRNKISHIGNYVMPLCDDHHKEQHRIGINTFMNKYQIKGVRVDQQVAEMLKLGDWRLTRDEK</sequence>
<reference evidence="1 2" key="1">
    <citation type="submission" date="2019-05" db="EMBL/GenBank/DDBJ databases">
        <title>The metagenome of a microbial culture collection derived from dairy environment covers the genomic content of the human microbiome.</title>
        <authorList>
            <person name="Roder T."/>
            <person name="Wuthrich D."/>
            <person name="Sattari Z."/>
            <person name="Von Ah U."/>
            <person name="Bar C."/>
            <person name="Ronchi F."/>
            <person name="Macpherson A.J."/>
            <person name="Ganal-Vonarburg S.C."/>
            <person name="Bruggmann R."/>
            <person name="Vergeres G."/>
        </authorList>
    </citation>
    <scope>NUCLEOTIDE SEQUENCE [LARGE SCALE GENOMIC DNA]</scope>
    <source>
        <strain evidence="1 2">FAM 18815</strain>
    </source>
</reference>
<dbReference type="AlphaFoldDB" id="A0A5R9BY63"/>
<gene>
    <name evidence="1" type="ORF">FEZ51_01945</name>
</gene>
<evidence type="ECO:0008006" key="3">
    <source>
        <dbReference type="Google" id="ProtNLM"/>
    </source>
</evidence>
<accession>A0A5R9BY63</accession>
<dbReference type="Proteomes" id="UP000305541">
    <property type="component" value="Unassembled WGS sequence"/>
</dbReference>
<organism evidence="1 2">
    <name type="scientific">Pediococcus stilesii</name>
    <dbReference type="NCBI Taxonomy" id="331679"/>
    <lineage>
        <taxon>Bacteria</taxon>
        <taxon>Bacillati</taxon>
        <taxon>Bacillota</taxon>
        <taxon>Bacilli</taxon>
        <taxon>Lactobacillales</taxon>
        <taxon>Lactobacillaceae</taxon>
        <taxon>Pediococcus</taxon>
    </lineage>
</organism>
<protein>
    <recommendedName>
        <fullName evidence="3">DUF968 domain-containing protein</fullName>
    </recommendedName>
</protein>